<feature type="domain" description="VOC" evidence="1">
    <location>
        <begin position="3"/>
        <end position="127"/>
    </location>
</feature>
<gene>
    <name evidence="2" type="ORF">NAF29_06340</name>
</gene>
<evidence type="ECO:0000259" key="1">
    <source>
        <dbReference type="PROSITE" id="PS51819"/>
    </source>
</evidence>
<dbReference type="PANTHER" id="PTHR36113:SF1">
    <property type="entry name" value="GLYOXALASE_BLEOMYCIN RESISTANCE PROTEIN_DIOXYGENASE"/>
    <property type="match status" value="1"/>
</dbReference>
<dbReference type="SUPFAM" id="SSF54593">
    <property type="entry name" value="Glyoxalase/Bleomycin resistance protein/Dihydroxybiphenyl dioxygenase"/>
    <property type="match status" value="1"/>
</dbReference>
<comment type="caution">
    <text evidence="2">The sequence shown here is derived from an EMBL/GenBank/DDBJ whole genome shotgun (WGS) entry which is preliminary data.</text>
</comment>
<dbReference type="InterPro" id="IPR051332">
    <property type="entry name" value="Fosfomycin_Res_Enzymes"/>
</dbReference>
<dbReference type="InterPro" id="IPR029068">
    <property type="entry name" value="Glyas_Bleomycin-R_OHBP_Dase"/>
</dbReference>
<accession>A0AA41W5X7</accession>
<dbReference type="RefSeq" id="WP_251260914.1">
    <property type="nucleotide sequence ID" value="NZ_JAMQGP010000002.1"/>
</dbReference>
<dbReference type="AlphaFoldDB" id="A0AA41W5X7"/>
<dbReference type="PROSITE" id="PS51819">
    <property type="entry name" value="VOC"/>
    <property type="match status" value="1"/>
</dbReference>
<protein>
    <submittedName>
        <fullName evidence="2">VOC family protein</fullName>
    </submittedName>
</protein>
<keyword evidence="3" id="KW-1185">Reference proteome</keyword>
<organism evidence="2 3">
    <name type="scientific">Echinimonas agarilytica</name>
    <dbReference type="NCBI Taxonomy" id="1215918"/>
    <lineage>
        <taxon>Bacteria</taxon>
        <taxon>Pseudomonadati</taxon>
        <taxon>Pseudomonadota</taxon>
        <taxon>Gammaproteobacteria</taxon>
        <taxon>Alteromonadales</taxon>
        <taxon>Echinimonadaceae</taxon>
        <taxon>Echinimonas</taxon>
    </lineage>
</organism>
<dbReference type="InterPro" id="IPR004360">
    <property type="entry name" value="Glyas_Fos-R_dOase_dom"/>
</dbReference>
<dbReference type="Proteomes" id="UP001165393">
    <property type="component" value="Unassembled WGS sequence"/>
</dbReference>
<name>A0AA41W5X7_9GAMM</name>
<evidence type="ECO:0000313" key="3">
    <source>
        <dbReference type="Proteomes" id="UP001165393"/>
    </source>
</evidence>
<dbReference type="InterPro" id="IPR037523">
    <property type="entry name" value="VOC_core"/>
</dbReference>
<dbReference type="EMBL" id="JAMQGP010000002">
    <property type="protein sequence ID" value="MCM2679295.1"/>
    <property type="molecule type" value="Genomic_DNA"/>
</dbReference>
<proteinExistence type="predicted"/>
<dbReference type="Gene3D" id="3.10.180.10">
    <property type="entry name" value="2,3-Dihydroxybiphenyl 1,2-Dioxygenase, domain 1"/>
    <property type="match status" value="1"/>
</dbReference>
<dbReference type="PANTHER" id="PTHR36113">
    <property type="entry name" value="LYASE, PUTATIVE-RELATED-RELATED"/>
    <property type="match status" value="1"/>
</dbReference>
<dbReference type="Pfam" id="PF00903">
    <property type="entry name" value="Glyoxalase"/>
    <property type="match status" value="1"/>
</dbReference>
<evidence type="ECO:0000313" key="2">
    <source>
        <dbReference type="EMBL" id="MCM2679295.1"/>
    </source>
</evidence>
<sequence length="139" mass="16173">MIRLEHINLVVSDIEKVLSFYRAAFPHWRVRGKGTAKWYGKDRQWVHFGDDENYLTLNDDGEGHNRNLEGHQVGLAHFAFVINDLDAMNERLALAGFNIAKQGAQDPYRKNVYYLDPAGFEVEFVQYFSDLPHQRNLYA</sequence>
<reference evidence="2 3" key="1">
    <citation type="journal article" date="2013" name="Antonie Van Leeuwenhoek">
        <title>Echinimonas agarilytica gen. nov., sp. nov., a new gammaproteobacterium isolated from the sea urchin Strongylocentrotus intermedius.</title>
        <authorList>
            <person name="Nedashkovskaya O.I."/>
            <person name="Stenkova A.M."/>
            <person name="Zhukova N.V."/>
            <person name="Van Trappen S."/>
            <person name="Lee J.S."/>
            <person name="Kim S.B."/>
        </authorList>
    </citation>
    <scope>NUCLEOTIDE SEQUENCE [LARGE SCALE GENOMIC DNA]</scope>
    <source>
        <strain evidence="2 3">KMM 6351</strain>
    </source>
</reference>